<accession>M1DYB3</accession>
<sequence>MDPQTTGPSEDYGDLHGPWSLAQSVEGVVVSPSSTVRSRIDRFPIFTSAASVIMPHHRANARNMNARNANASPPVLDQEVSNAVFKNAIQMLAQSVANQNNQRALVQANANVGSAAARVRDFIKMNPPEFLGSQVREDLQNFIDEVEGDKLREQAKKSKKARTGNYEYSQQKSSGGNRSQFQQKSLTPAPSSASVPSSKFRQNKKGRASSSKSQGSVSGTRTYPTCPKCTSPAVRPTQQGNTSDTGGDQRQNRLYALQAR</sequence>
<reference evidence="2" key="2">
    <citation type="submission" date="2015-06" db="UniProtKB">
        <authorList>
            <consortium name="EnsemblPlants"/>
        </authorList>
    </citation>
    <scope>IDENTIFICATION</scope>
    <source>
        <strain evidence="2">DM1-3 516 R44</strain>
    </source>
</reference>
<name>M1DYB3_SOLTU</name>
<dbReference type="PaxDb" id="4113-PGSC0003DMT400096386"/>
<feature type="region of interest" description="Disordered" evidence="1">
    <location>
        <begin position="153"/>
        <end position="260"/>
    </location>
</feature>
<dbReference type="HOGENOM" id="CLU_1071201_0_0_1"/>
<dbReference type="AlphaFoldDB" id="M1DYB3"/>
<proteinExistence type="predicted"/>
<dbReference type="EnsemblPlants" id="PGSC0003DMT400096386">
    <property type="protein sequence ID" value="PGSC0003DMT400096386"/>
    <property type="gene ID" value="PGSC0003DMG400045957"/>
</dbReference>
<keyword evidence="3" id="KW-1185">Reference proteome</keyword>
<reference evidence="3" key="1">
    <citation type="journal article" date="2011" name="Nature">
        <title>Genome sequence and analysis of the tuber crop potato.</title>
        <authorList>
            <consortium name="The Potato Genome Sequencing Consortium"/>
        </authorList>
    </citation>
    <scope>NUCLEOTIDE SEQUENCE [LARGE SCALE GENOMIC DNA]</scope>
    <source>
        <strain evidence="3">cv. DM1-3 516 R44</strain>
    </source>
</reference>
<dbReference type="Gramene" id="PGSC0003DMT400096386">
    <property type="protein sequence ID" value="PGSC0003DMT400096386"/>
    <property type="gene ID" value="PGSC0003DMG400045957"/>
</dbReference>
<protein>
    <submittedName>
        <fullName evidence="2">Gag-pol polyprotein</fullName>
    </submittedName>
</protein>
<dbReference type="InParanoid" id="M1DYB3"/>
<evidence type="ECO:0000256" key="1">
    <source>
        <dbReference type="SAM" id="MobiDB-lite"/>
    </source>
</evidence>
<feature type="compositionally biased region" description="Low complexity" evidence="1">
    <location>
        <begin position="188"/>
        <end position="198"/>
    </location>
</feature>
<feature type="compositionally biased region" description="Polar residues" evidence="1">
    <location>
        <begin position="166"/>
        <end position="186"/>
    </location>
</feature>
<organism evidence="2 3">
    <name type="scientific">Solanum tuberosum</name>
    <name type="common">Potato</name>
    <dbReference type="NCBI Taxonomy" id="4113"/>
    <lineage>
        <taxon>Eukaryota</taxon>
        <taxon>Viridiplantae</taxon>
        <taxon>Streptophyta</taxon>
        <taxon>Embryophyta</taxon>
        <taxon>Tracheophyta</taxon>
        <taxon>Spermatophyta</taxon>
        <taxon>Magnoliopsida</taxon>
        <taxon>eudicotyledons</taxon>
        <taxon>Gunneridae</taxon>
        <taxon>Pentapetalae</taxon>
        <taxon>asterids</taxon>
        <taxon>lamiids</taxon>
        <taxon>Solanales</taxon>
        <taxon>Solanaceae</taxon>
        <taxon>Solanoideae</taxon>
        <taxon>Solaneae</taxon>
        <taxon>Solanum</taxon>
    </lineage>
</organism>
<feature type="compositionally biased region" description="Polar residues" evidence="1">
    <location>
        <begin position="236"/>
        <end position="249"/>
    </location>
</feature>
<evidence type="ECO:0000313" key="2">
    <source>
        <dbReference type="EnsemblPlants" id="PGSC0003DMT400096386"/>
    </source>
</evidence>
<evidence type="ECO:0000313" key="3">
    <source>
        <dbReference type="Proteomes" id="UP000011115"/>
    </source>
</evidence>
<feature type="compositionally biased region" description="Low complexity" evidence="1">
    <location>
        <begin position="208"/>
        <end position="219"/>
    </location>
</feature>
<dbReference type="Proteomes" id="UP000011115">
    <property type="component" value="Unassembled WGS sequence"/>
</dbReference>